<reference evidence="3 4" key="1">
    <citation type="journal article" date="2023" name="Sci. Data">
        <title>Genome assembly of the Korean intertidal mud-creeper Batillaria attramentaria.</title>
        <authorList>
            <person name="Patra A.K."/>
            <person name="Ho P.T."/>
            <person name="Jun S."/>
            <person name="Lee S.J."/>
            <person name="Kim Y."/>
            <person name="Won Y.J."/>
        </authorList>
    </citation>
    <scope>NUCLEOTIDE SEQUENCE [LARGE SCALE GENOMIC DNA]</scope>
    <source>
        <strain evidence="3">Wonlab-2016</strain>
    </source>
</reference>
<keyword evidence="1" id="KW-0732">Signal</keyword>
<dbReference type="InterPro" id="IPR028996">
    <property type="entry name" value="GM2-AP"/>
</dbReference>
<dbReference type="AlphaFoldDB" id="A0ABD0KHJ4"/>
<gene>
    <name evidence="3" type="ORF">BaRGS_00022154</name>
</gene>
<evidence type="ECO:0000256" key="1">
    <source>
        <dbReference type="ARBA" id="ARBA00022729"/>
    </source>
</evidence>
<feature type="domain" description="MD-2-related lipid-recognition" evidence="2">
    <location>
        <begin position="8"/>
        <end position="114"/>
    </location>
</feature>
<keyword evidence="4" id="KW-1185">Reference proteome</keyword>
<evidence type="ECO:0000313" key="3">
    <source>
        <dbReference type="EMBL" id="KAK7486629.1"/>
    </source>
</evidence>
<dbReference type="Proteomes" id="UP001519460">
    <property type="component" value="Unassembled WGS sequence"/>
</dbReference>
<evidence type="ECO:0000313" key="4">
    <source>
        <dbReference type="Proteomes" id="UP001519460"/>
    </source>
</evidence>
<dbReference type="EMBL" id="JACVVK020000176">
    <property type="protein sequence ID" value="KAK7486629.1"/>
    <property type="molecule type" value="Genomic_DNA"/>
</dbReference>
<comment type="caution">
    <text evidence="3">The sequence shown here is derived from an EMBL/GenBank/DDBJ whole genome shotgun (WGS) entry which is preliminary data.</text>
</comment>
<dbReference type="Pfam" id="PF02221">
    <property type="entry name" value="E1_DerP2_DerF2"/>
    <property type="match status" value="1"/>
</dbReference>
<dbReference type="PANTHER" id="PTHR17357:SF0">
    <property type="entry name" value="GANGLIOSIDE GM2 ACTIVATOR"/>
    <property type="match status" value="1"/>
</dbReference>
<sequence length="131" mass="14137">MKLDLTIERYVGFFWVTVPCISDVGSCTYDDACALLSGAFGADGTQCPQQLVDNNVPCACPFQAGSYSMTNAVFSIPELSGLWSWLAEGDYRATAKLIDSQSGQELACQHMEVTVVDGHERCSGFLCSIFG</sequence>
<accession>A0ABD0KHJ4</accession>
<dbReference type="Gene3D" id="2.70.220.10">
    <property type="entry name" value="Ganglioside GM2 activator"/>
    <property type="match status" value="1"/>
</dbReference>
<name>A0ABD0KHJ4_9CAEN</name>
<organism evidence="3 4">
    <name type="scientific">Batillaria attramentaria</name>
    <dbReference type="NCBI Taxonomy" id="370345"/>
    <lineage>
        <taxon>Eukaryota</taxon>
        <taxon>Metazoa</taxon>
        <taxon>Spiralia</taxon>
        <taxon>Lophotrochozoa</taxon>
        <taxon>Mollusca</taxon>
        <taxon>Gastropoda</taxon>
        <taxon>Caenogastropoda</taxon>
        <taxon>Sorbeoconcha</taxon>
        <taxon>Cerithioidea</taxon>
        <taxon>Batillariidae</taxon>
        <taxon>Batillaria</taxon>
    </lineage>
</organism>
<proteinExistence type="predicted"/>
<dbReference type="InterPro" id="IPR003172">
    <property type="entry name" value="ML_dom"/>
</dbReference>
<evidence type="ECO:0000259" key="2">
    <source>
        <dbReference type="Pfam" id="PF02221"/>
    </source>
</evidence>
<dbReference type="SUPFAM" id="SSF63707">
    <property type="entry name" value="Ganglioside M2 (gm2) activator"/>
    <property type="match status" value="1"/>
</dbReference>
<dbReference type="PANTHER" id="PTHR17357">
    <property type="entry name" value="GM2 GANGLIOSIDE ACTIVATOR PROTEIN"/>
    <property type="match status" value="1"/>
</dbReference>
<dbReference type="InterPro" id="IPR036846">
    <property type="entry name" value="GM2-AP_sf"/>
</dbReference>
<protein>
    <recommendedName>
        <fullName evidence="2">MD-2-related lipid-recognition domain-containing protein</fullName>
    </recommendedName>
</protein>